<dbReference type="Pfam" id="PF05380">
    <property type="entry name" value="Peptidase_A17"/>
    <property type="match status" value="1"/>
</dbReference>
<dbReference type="InterPro" id="IPR008042">
    <property type="entry name" value="Retrotrans_Pao"/>
</dbReference>
<sequence length="292" mass="33543">MSRVNLQSVDGQKNVYYIPLQAVLRPESTTTKMRIVFDASTKSSSGLSLNDNLLCGAKLQQDFPSIVLRFRLHSVVFTADVKQMFHERVQEYEMNTVTFSQKSSSFSAIRTLHQLVEEEATNNAYRESYRAAKKHRHTHPVTLIEQESEYTKVLGLNWDPKADVFSYKYQPNPIRYKTHEISLADKGRLGLNPFPKMQLSRGKDITKNYLYLATLKIPRLVTHTHASYELHGFNVSSEAAYAAVVYIRVTAENQTNCHLLMDSDTNCKTENIRSENIKAYRNQNLAPYPNQR</sequence>
<protein>
    <submittedName>
        <fullName evidence="1">Integrase catalytic domain-containing protein</fullName>
    </submittedName>
</protein>
<keyword evidence="2" id="KW-1185">Reference proteome</keyword>
<organism evidence="1 2">
    <name type="scientific">Aphis craccivora</name>
    <name type="common">Cowpea aphid</name>
    <dbReference type="NCBI Taxonomy" id="307492"/>
    <lineage>
        <taxon>Eukaryota</taxon>
        <taxon>Metazoa</taxon>
        <taxon>Ecdysozoa</taxon>
        <taxon>Arthropoda</taxon>
        <taxon>Hexapoda</taxon>
        <taxon>Insecta</taxon>
        <taxon>Pterygota</taxon>
        <taxon>Neoptera</taxon>
        <taxon>Paraneoptera</taxon>
        <taxon>Hemiptera</taxon>
        <taxon>Sternorrhyncha</taxon>
        <taxon>Aphidomorpha</taxon>
        <taxon>Aphidoidea</taxon>
        <taxon>Aphididae</taxon>
        <taxon>Aphidini</taxon>
        <taxon>Aphis</taxon>
        <taxon>Aphis</taxon>
    </lineage>
</organism>
<evidence type="ECO:0000313" key="2">
    <source>
        <dbReference type="Proteomes" id="UP000478052"/>
    </source>
</evidence>
<evidence type="ECO:0000313" key="1">
    <source>
        <dbReference type="EMBL" id="KAF0760746.1"/>
    </source>
</evidence>
<accession>A0A6G0YSX0</accession>
<proteinExistence type="predicted"/>
<name>A0A6G0YSX0_APHCR</name>
<dbReference type="OrthoDB" id="6627562at2759"/>
<dbReference type="EMBL" id="VUJU01002591">
    <property type="protein sequence ID" value="KAF0760746.1"/>
    <property type="molecule type" value="Genomic_DNA"/>
</dbReference>
<reference evidence="1 2" key="1">
    <citation type="submission" date="2019-08" db="EMBL/GenBank/DDBJ databases">
        <title>Whole genome of Aphis craccivora.</title>
        <authorList>
            <person name="Voronova N.V."/>
            <person name="Shulinski R.S."/>
            <person name="Bandarenka Y.V."/>
            <person name="Zhorov D.G."/>
            <person name="Warner D."/>
        </authorList>
    </citation>
    <scope>NUCLEOTIDE SEQUENCE [LARGE SCALE GENOMIC DNA]</scope>
    <source>
        <strain evidence="1">180601</strain>
        <tissue evidence="1">Whole Body</tissue>
    </source>
</reference>
<dbReference type="AlphaFoldDB" id="A0A6G0YSX0"/>
<gene>
    <name evidence="1" type="ORF">FWK35_00008299</name>
</gene>
<dbReference type="PANTHER" id="PTHR22955">
    <property type="entry name" value="RETROTRANSPOSON"/>
    <property type="match status" value="1"/>
</dbReference>
<comment type="caution">
    <text evidence="1">The sequence shown here is derived from an EMBL/GenBank/DDBJ whole genome shotgun (WGS) entry which is preliminary data.</text>
</comment>
<dbReference type="Proteomes" id="UP000478052">
    <property type="component" value="Unassembled WGS sequence"/>
</dbReference>
<dbReference type="PANTHER" id="PTHR22955:SF77">
    <property type="entry name" value="ASPARTIC PUTATIVE DOMAIN-CONTAINING PROTEIN-RELATED"/>
    <property type="match status" value="1"/>
</dbReference>